<feature type="region of interest" description="Disordered" evidence="1">
    <location>
        <begin position="100"/>
        <end position="142"/>
    </location>
</feature>
<gene>
    <name evidence="2" type="ORF">D2T29_21730</name>
</gene>
<dbReference type="RefSeq" id="WP_128234139.1">
    <property type="nucleotide sequence ID" value="NZ_SAUY01000061.1"/>
</dbReference>
<evidence type="ECO:0000313" key="3">
    <source>
        <dbReference type="Proteomes" id="UP000284451"/>
    </source>
</evidence>
<sequence>MDQIEKPTILRDNTHRTLGNLVGINAWFVQDAEKPNRFTLHADVSFSEERLGGDSATQVIFRMSVRRCDIIFRPPAAAAFRIDSATVRSPRPLPLKHVSQRDHVATKAAGRGKLTLPGRGSTAEAELSHERTQETTTTSEQTVGPFREQWRRVDGYHAWSVDGKNLEDGRLTGSVFDAHKEPRLTLIDGRSEDARRNDEQKNMQPVAGISVRCLREDIDIYDIRFKDPDRQKIFETSKHKAEKLLVAREVLKEALLREGLSAGNLTSDPFAEMSICDVAITIADSGA</sequence>
<evidence type="ECO:0000256" key="1">
    <source>
        <dbReference type="SAM" id="MobiDB-lite"/>
    </source>
</evidence>
<comment type="caution">
    <text evidence="2">The sequence shown here is derived from an EMBL/GenBank/DDBJ whole genome shotgun (WGS) entry which is preliminary data.</text>
</comment>
<proteinExistence type="predicted"/>
<reference evidence="2 3" key="2">
    <citation type="submission" date="2019-01" db="EMBL/GenBank/DDBJ databases">
        <authorList>
            <person name="Li Y."/>
        </authorList>
    </citation>
    <scope>NUCLEOTIDE SEQUENCE [LARGE SCALE GENOMIC DNA]</scope>
    <source>
        <strain evidence="2 3">07D10-4-3</strain>
    </source>
</reference>
<dbReference type="Proteomes" id="UP000284451">
    <property type="component" value="Unassembled WGS sequence"/>
</dbReference>
<organism evidence="2 3">
    <name type="scientific">Paenirhodobacter populi</name>
    <dbReference type="NCBI Taxonomy" id="2306993"/>
    <lineage>
        <taxon>Bacteria</taxon>
        <taxon>Pseudomonadati</taxon>
        <taxon>Pseudomonadota</taxon>
        <taxon>Alphaproteobacteria</taxon>
        <taxon>Rhodobacterales</taxon>
        <taxon>Rhodobacter group</taxon>
        <taxon>Paenirhodobacter</taxon>
    </lineage>
</organism>
<accession>A0A443JYY5</accession>
<reference evidence="2 3" key="1">
    <citation type="submission" date="2019-01" db="EMBL/GenBank/DDBJ databases">
        <title>Sinorhodobacter populi sp. nov. isolated from the symptomatic bark tissue of Populus euramericana canker.</title>
        <authorList>
            <person name="Xu G."/>
        </authorList>
    </citation>
    <scope>NUCLEOTIDE SEQUENCE [LARGE SCALE GENOMIC DNA]</scope>
    <source>
        <strain evidence="2 3">07D10-4-3</strain>
    </source>
</reference>
<name>A0A443JYY5_9RHOB</name>
<protein>
    <submittedName>
        <fullName evidence="2">Uncharacterized protein</fullName>
    </submittedName>
</protein>
<dbReference type="AlphaFoldDB" id="A0A443JYY5"/>
<dbReference type="EMBL" id="SAUY01000061">
    <property type="protein sequence ID" value="RWR25699.1"/>
    <property type="molecule type" value="Genomic_DNA"/>
</dbReference>
<evidence type="ECO:0000313" key="2">
    <source>
        <dbReference type="EMBL" id="RWR25699.1"/>
    </source>
</evidence>